<feature type="transmembrane region" description="Helical" evidence="7">
    <location>
        <begin position="141"/>
        <end position="159"/>
    </location>
</feature>
<dbReference type="GO" id="GO:0006820">
    <property type="term" value="P:monoatomic anion transport"/>
    <property type="evidence" value="ECO:0007669"/>
    <property type="project" value="TreeGrafter"/>
</dbReference>
<dbReference type="PANTHER" id="PTHR11662">
    <property type="entry name" value="SOLUTE CARRIER FAMILY 17"/>
    <property type="match status" value="1"/>
</dbReference>
<evidence type="ECO:0000313" key="8">
    <source>
        <dbReference type="EMBL" id="KAK2714168.1"/>
    </source>
</evidence>
<evidence type="ECO:0000256" key="5">
    <source>
        <dbReference type="ARBA" id="ARBA00022989"/>
    </source>
</evidence>
<evidence type="ECO:0000256" key="4">
    <source>
        <dbReference type="ARBA" id="ARBA00022847"/>
    </source>
</evidence>
<dbReference type="EMBL" id="JAVRJZ010000013">
    <property type="protein sequence ID" value="KAK2714168.1"/>
    <property type="molecule type" value="Genomic_DNA"/>
</dbReference>
<feature type="transmembrane region" description="Helical" evidence="7">
    <location>
        <begin position="58"/>
        <end position="81"/>
    </location>
</feature>
<accession>A0AA88HRY9</accession>
<keyword evidence="5 7" id="KW-1133">Transmembrane helix</keyword>
<feature type="transmembrane region" description="Helical" evidence="7">
    <location>
        <begin position="12"/>
        <end position="38"/>
    </location>
</feature>
<evidence type="ECO:0000313" key="9">
    <source>
        <dbReference type="Proteomes" id="UP001187531"/>
    </source>
</evidence>
<protein>
    <recommendedName>
        <fullName evidence="10">Inorganic phosphate cotransporter</fullName>
    </recommendedName>
</protein>
<evidence type="ECO:0000256" key="3">
    <source>
        <dbReference type="ARBA" id="ARBA00022692"/>
    </source>
</evidence>
<name>A0AA88HRY9_ARTSF</name>
<evidence type="ECO:0000256" key="1">
    <source>
        <dbReference type="ARBA" id="ARBA00004141"/>
    </source>
</evidence>
<keyword evidence="6 7" id="KW-0472">Membrane</keyword>
<evidence type="ECO:0000256" key="6">
    <source>
        <dbReference type="ARBA" id="ARBA00023136"/>
    </source>
</evidence>
<dbReference type="GO" id="GO:0015293">
    <property type="term" value="F:symporter activity"/>
    <property type="evidence" value="ECO:0007669"/>
    <property type="project" value="UniProtKB-KW"/>
</dbReference>
<sequence>MSTSSKGGTPWYAIFTSLPFWAIFVAHCGNNWGFYTLLTELPTYMKSVLHFDIKSNGFLSALPYLMMWIVANVSSWIADYYRHNRETSVTTIRKTCNSVGTFVPGLALICAAYTGCNAVSTVIFLTIAVGSNGATYSGFQVSLYFILFMPGDAFGFTAIHDKADILRTY</sequence>
<evidence type="ECO:0000256" key="2">
    <source>
        <dbReference type="ARBA" id="ARBA00022448"/>
    </source>
</evidence>
<dbReference type="InterPro" id="IPR050382">
    <property type="entry name" value="MFS_Na/Anion_cotransporter"/>
</dbReference>
<organism evidence="8 9">
    <name type="scientific">Artemia franciscana</name>
    <name type="common">Brine shrimp</name>
    <name type="synonym">Artemia sanfranciscana</name>
    <dbReference type="NCBI Taxonomy" id="6661"/>
    <lineage>
        <taxon>Eukaryota</taxon>
        <taxon>Metazoa</taxon>
        <taxon>Ecdysozoa</taxon>
        <taxon>Arthropoda</taxon>
        <taxon>Crustacea</taxon>
        <taxon>Branchiopoda</taxon>
        <taxon>Anostraca</taxon>
        <taxon>Artemiidae</taxon>
        <taxon>Artemia</taxon>
    </lineage>
</organism>
<dbReference type="AlphaFoldDB" id="A0AA88HRY9"/>
<dbReference type="InterPro" id="IPR011701">
    <property type="entry name" value="MFS"/>
</dbReference>
<keyword evidence="4" id="KW-0769">Symport</keyword>
<proteinExistence type="predicted"/>
<feature type="transmembrane region" description="Helical" evidence="7">
    <location>
        <begin position="102"/>
        <end position="129"/>
    </location>
</feature>
<evidence type="ECO:0000256" key="7">
    <source>
        <dbReference type="SAM" id="Phobius"/>
    </source>
</evidence>
<keyword evidence="3 7" id="KW-0812">Transmembrane</keyword>
<evidence type="ECO:0008006" key="10">
    <source>
        <dbReference type="Google" id="ProtNLM"/>
    </source>
</evidence>
<gene>
    <name evidence="8" type="ORF">QYM36_008665</name>
</gene>
<keyword evidence="9" id="KW-1185">Reference proteome</keyword>
<dbReference type="InterPro" id="IPR036259">
    <property type="entry name" value="MFS_trans_sf"/>
</dbReference>
<dbReference type="Proteomes" id="UP001187531">
    <property type="component" value="Unassembled WGS sequence"/>
</dbReference>
<dbReference type="GO" id="GO:0016020">
    <property type="term" value="C:membrane"/>
    <property type="evidence" value="ECO:0007669"/>
    <property type="project" value="UniProtKB-SubCell"/>
</dbReference>
<dbReference type="Pfam" id="PF07690">
    <property type="entry name" value="MFS_1"/>
    <property type="match status" value="1"/>
</dbReference>
<reference evidence="8" key="1">
    <citation type="submission" date="2023-07" db="EMBL/GenBank/DDBJ databases">
        <title>Chromosome-level genome assembly of Artemia franciscana.</title>
        <authorList>
            <person name="Jo E."/>
        </authorList>
    </citation>
    <scope>NUCLEOTIDE SEQUENCE</scope>
    <source>
        <tissue evidence="8">Whole body</tissue>
    </source>
</reference>
<comment type="subcellular location">
    <subcellularLocation>
        <location evidence="1">Membrane</location>
        <topology evidence="1">Multi-pass membrane protein</topology>
    </subcellularLocation>
</comment>
<dbReference type="SUPFAM" id="SSF103473">
    <property type="entry name" value="MFS general substrate transporter"/>
    <property type="match status" value="1"/>
</dbReference>
<keyword evidence="2" id="KW-0813">Transport</keyword>
<dbReference type="PANTHER" id="PTHR11662:SF399">
    <property type="entry name" value="FI19708P1-RELATED"/>
    <property type="match status" value="1"/>
</dbReference>
<comment type="caution">
    <text evidence="8">The sequence shown here is derived from an EMBL/GenBank/DDBJ whole genome shotgun (WGS) entry which is preliminary data.</text>
</comment>
<dbReference type="Gene3D" id="1.20.1250.20">
    <property type="entry name" value="MFS general substrate transporter like domains"/>
    <property type="match status" value="1"/>
</dbReference>
<dbReference type="FunFam" id="1.20.1250.20:FF:000003">
    <property type="entry name" value="Solute carrier family 17 member 3"/>
    <property type="match status" value="1"/>
</dbReference>